<dbReference type="Proteomes" id="UP000317429">
    <property type="component" value="Chromosome"/>
</dbReference>
<feature type="binding site" evidence="9">
    <location>
        <begin position="291"/>
        <end position="293"/>
    </location>
    <ligand>
        <name>2-[(2R,5Z)-2-carboxy-4-methylthiazol-5(2H)-ylidene]ethyl phosphate</name>
        <dbReference type="ChEBI" id="CHEBI:62899"/>
    </ligand>
</feature>
<evidence type="ECO:0000256" key="5">
    <source>
        <dbReference type="ARBA" id="ARBA00022977"/>
    </source>
</evidence>
<dbReference type="EMBL" id="CP036291">
    <property type="protein sequence ID" value="QDU87875.1"/>
    <property type="molecule type" value="Genomic_DNA"/>
</dbReference>
<evidence type="ECO:0000259" key="13">
    <source>
        <dbReference type="Pfam" id="PF02581"/>
    </source>
</evidence>
<feature type="binding site" evidence="9">
    <location>
        <position position="226"/>
    </location>
    <ligand>
        <name>4-amino-2-methyl-5-(diphosphooxymethyl)pyrimidine</name>
        <dbReference type="ChEBI" id="CHEBI:57841"/>
    </ligand>
</feature>
<evidence type="ECO:0000256" key="7">
    <source>
        <dbReference type="ARBA" id="ARBA00047851"/>
    </source>
</evidence>
<evidence type="ECO:0000256" key="11">
    <source>
        <dbReference type="RuleBase" id="RU004253"/>
    </source>
</evidence>
<keyword evidence="16" id="KW-1185">Reference proteome</keyword>
<dbReference type="GO" id="GO:0000287">
    <property type="term" value="F:magnesium ion binding"/>
    <property type="evidence" value="ECO:0007669"/>
    <property type="project" value="UniProtKB-UniRule"/>
</dbReference>
<dbReference type="UniPathway" id="UPA00060">
    <property type="reaction ID" value="UER00141"/>
</dbReference>
<feature type="domain" description="ThiD2" evidence="14">
    <location>
        <begin position="26"/>
        <end position="148"/>
    </location>
</feature>
<feature type="domain" description="Thiamine phosphate synthase/TenI" evidence="13">
    <location>
        <begin position="167"/>
        <end position="343"/>
    </location>
</feature>
<evidence type="ECO:0000256" key="3">
    <source>
        <dbReference type="ARBA" id="ARBA00022723"/>
    </source>
</evidence>
<evidence type="ECO:0000256" key="1">
    <source>
        <dbReference type="ARBA" id="ARBA00005165"/>
    </source>
</evidence>
<dbReference type="GO" id="GO:0009228">
    <property type="term" value="P:thiamine biosynthetic process"/>
    <property type="evidence" value="ECO:0007669"/>
    <property type="project" value="UniProtKB-KW"/>
</dbReference>
<dbReference type="EC" id="2.5.1.3" evidence="9"/>
<dbReference type="NCBIfam" id="TIGR00693">
    <property type="entry name" value="thiE"/>
    <property type="match status" value="1"/>
</dbReference>
<comment type="catalytic activity">
    <reaction evidence="7 9 10">
        <text>2-(2-carboxy-4-methylthiazol-5-yl)ethyl phosphate + 4-amino-2-methyl-5-(diphosphooxymethyl)pyrimidine + 2 H(+) = thiamine phosphate + CO2 + diphosphate</text>
        <dbReference type="Rhea" id="RHEA:47848"/>
        <dbReference type="ChEBI" id="CHEBI:15378"/>
        <dbReference type="ChEBI" id="CHEBI:16526"/>
        <dbReference type="ChEBI" id="CHEBI:33019"/>
        <dbReference type="ChEBI" id="CHEBI:37575"/>
        <dbReference type="ChEBI" id="CHEBI:57841"/>
        <dbReference type="ChEBI" id="CHEBI:62890"/>
        <dbReference type="EC" id="2.5.1.3"/>
    </reaction>
</comment>
<keyword evidence="3 9" id="KW-0479">Metal-binding</keyword>
<feature type="binding site" evidence="9">
    <location>
        <begin position="194"/>
        <end position="198"/>
    </location>
    <ligand>
        <name>4-amino-2-methyl-5-(diphosphooxymethyl)pyrimidine</name>
        <dbReference type="ChEBI" id="CHEBI:57841"/>
    </ligand>
</feature>
<dbReference type="Pfam" id="PF17792">
    <property type="entry name" value="ThiD2"/>
    <property type="match status" value="1"/>
</dbReference>
<evidence type="ECO:0000256" key="6">
    <source>
        <dbReference type="ARBA" id="ARBA00047334"/>
    </source>
</evidence>
<dbReference type="Pfam" id="PF02581">
    <property type="entry name" value="TMP-TENI"/>
    <property type="match status" value="1"/>
</dbReference>
<dbReference type="InterPro" id="IPR041397">
    <property type="entry name" value="ThiD2"/>
</dbReference>
<proteinExistence type="inferred from homology"/>
<comment type="catalytic activity">
    <reaction evidence="6 9 10">
        <text>4-methyl-5-(2-phosphooxyethyl)-thiazole + 4-amino-2-methyl-5-(diphosphooxymethyl)pyrimidine + H(+) = thiamine phosphate + diphosphate</text>
        <dbReference type="Rhea" id="RHEA:22328"/>
        <dbReference type="ChEBI" id="CHEBI:15378"/>
        <dbReference type="ChEBI" id="CHEBI:33019"/>
        <dbReference type="ChEBI" id="CHEBI:37575"/>
        <dbReference type="ChEBI" id="CHEBI:57841"/>
        <dbReference type="ChEBI" id="CHEBI:58296"/>
        <dbReference type="EC" id="2.5.1.3"/>
    </reaction>
</comment>
<feature type="binding site" evidence="9">
    <location>
        <position position="321"/>
    </location>
    <ligand>
        <name>2-[(2R,5Z)-2-carboxy-4-methylthiazol-5(2H)-ylidene]ethyl phosphate</name>
        <dbReference type="ChEBI" id="CHEBI:62899"/>
    </ligand>
</feature>
<dbReference type="HAMAP" id="MF_00097">
    <property type="entry name" value="TMP_synthase"/>
    <property type="match status" value="1"/>
</dbReference>
<dbReference type="AlphaFoldDB" id="A0A518D8S3"/>
<comment type="similarity">
    <text evidence="9 10">Belongs to the thiamine-phosphate synthase family.</text>
</comment>
<feature type="binding site" evidence="9">
    <location>
        <position position="294"/>
    </location>
    <ligand>
        <name>4-amino-2-methyl-5-(diphosphooxymethyl)pyrimidine</name>
        <dbReference type="ChEBI" id="CHEBI:57841"/>
    </ligand>
</feature>
<dbReference type="InterPro" id="IPR013785">
    <property type="entry name" value="Aldolase_TIM"/>
</dbReference>
<gene>
    <name evidence="9 15" type="primary">thiE</name>
    <name evidence="15" type="ORF">Pla175_12420</name>
</gene>
<dbReference type="InterPro" id="IPR016229">
    <property type="entry name" value="TMP_synthase_cyanobac_bac"/>
</dbReference>
<dbReference type="Gene3D" id="3.20.20.70">
    <property type="entry name" value="Aldolase class I"/>
    <property type="match status" value="1"/>
</dbReference>
<evidence type="ECO:0000256" key="9">
    <source>
        <dbReference type="HAMAP-Rule" id="MF_00097"/>
    </source>
</evidence>
<comment type="function">
    <text evidence="9">Condenses 4-methyl-5-(beta-hydroxyethyl)thiazole monophosphate (THZ-P) and 2-methyl-4-amino-5-hydroxymethyl pyrimidine pyrophosphate (HMP-PP) to form thiamine monophosphate (TMP).</text>
</comment>
<evidence type="ECO:0000256" key="12">
    <source>
        <dbReference type="SAM" id="MobiDB-lite"/>
    </source>
</evidence>
<dbReference type="PANTHER" id="PTHR20857">
    <property type="entry name" value="THIAMINE-PHOSPHATE PYROPHOSPHORYLASE"/>
    <property type="match status" value="1"/>
</dbReference>
<feature type="binding site" evidence="9">
    <location>
        <position position="227"/>
    </location>
    <ligand>
        <name>Mg(2+)</name>
        <dbReference type="ChEBI" id="CHEBI:18420"/>
    </ligand>
</feature>
<reference evidence="15 16" key="1">
    <citation type="submission" date="2019-02" db="EMBL/GenBank/DDBJ databases">
        <title>Deep-cultivation of Planctomycetes and their phenomic and genomic characterization uncovers novel biology.</title>
        <authorList>
            <person name="Wiegand S."/>
            <person name="Jogler M."/>
            <person name="Boedeker C."/>
            <person name="Pinto D."/>
            <person name="Vollmers J."/>
            <person name="Rivas-Marin E."/>
            <person name="Kohn T."/>
            <person name="Peeters S.H."/>
            <person name="Heuer A."/>
            <person name="Rast P."/>
            <person name="Oberbeckmann S."/>
            <person name="Bunk B."/>
            <person name="Jeske O."/>
            <person name="Meyerdierks A."/>
            <person name="Storesund J.E."/>
            <person name="Kallscheuer N."/>
            <person name="Luecker S."/>
            <person name="Lage O.M."/>
            <person name="Pohl T."/>
            <person name="Merkel B.J."/>
            <person name="Hornburger P."/>
            <person name="Mueller R.-W."/>
            <person name="Bruemmer F."/>
            <person name="Labrenz M."/>
            <person name="Spormann A.M."/>
            <person name="Op den Camp H."/>
            <person name="Overmann J."/>
            <person name="Amann R."/>
            <person name="Jetten M.S.M."/>
            <person name="Mascher T."/>
            <person name="Medema M.H."/>
            <person name="Devos D.P."/>
            <person name="Kaster A.-K."/>
            <person name="Ovreas L."/>
            <person name="Rohde M."/>
            <person name="Galperin M.Y."/>
            <person name="Jogler C."/>
        </authorList>
    </citation>
    <scope>NUCLEOTIDE SEQUENCE [LARGE SCALE GENOMIC DNA]</scope>
    <source>
        <strain evidence="15 16">Pla175</strain>
    </source>
</reference>
<comment type="catalytic activity">
    <reaction evidence="8 9 10">
        <text>2-[(2R,5Z)-2-carboxy-4-methylthiazol-5(2H)-ylidene]ethyl phosphate + 4-amino-2-methyl-5-(diphosphooxymethyl)pyrimidine + 2 H(+) = thiamine phosphate + CO2 + diphosphate</text>
        <dbReference type="Rhea" id="RHEA:47844"/>
        <dbReference type="ChEBI" id="CHEBI:15378"/>
        <dbReference type="ChEBI" id="CHEBI:16526"/>
        <dbReference type="ChEBI" id="CHEBI:33019"/>
        <dbReference type="ChEBI" id="CHEBI:37575"/>
        <dbReference type="ChEBI" id="CHEBI:57841"/>
        <dbReference type="ChEBI" id="CHEBI:62899"/>
        <dbReference type="EC" id="2.5.1.3"/>
    </reaction>
</comment>
<dbReference type="InterPro" id="IPR034291">
    <property type="entry name" value="TMP_synthase"/>
</dbReference>
<dbReference type="GO" id="GO:0005737">
    <property type="term" value="C:cytoplasm"/>
    <property type="evidence" value="ECO:0007669"/>
    <property type="project" value="TreeGrafter"/>
</dbReference>
<feature type="binding site" evidence="9">
    <location>
        <position position="265"/>
    </location>
    <ligand>
        <name>4-amino-2-methyl-5-(diphosphooxymethyl)pyrimidine</name>
        <dbReference type="ChEBI" id="CHEBI:57841"/>
    </ligand>
</feature>
<dbReference type="CDD" id="cd00564">
    <property type="entry name" value="TMP_TenI"/>
    <property type="match status" value="1"/>
</dbReference>
<dbReference type="PIRSF" id="PIRSF000512">
    <property type="entry name" value="TMP_PPase_Cyanobac_prd"/>
    <property type="match status" value="1"/>
</dbReference>
<dbReference type="GO" id="GO:0004789">
    <property type="term" value="F:thiamine-phosphate diphosphorylase activity"/>
    <property type="evidence" value="ECO:0007669"/>
    <property type="project" value="UniProtKB-UniRule"/>
</dbReference>
<name>A0A518D8S3_9BACT</name>
<dbReference type="OrthoDB" id="9812206at2"/>
<evidence type="ECO:0000256" key="4">
    <source>
        <dbReference type="ARBA" id="ARBA00022842"/>
    </source>
</evidence>
<feature type="region of interest" description="Disordered" evidence="12">
    <location>
        <begin position="1"/>
        <end position="22"/>
    </location>
</feature>
<keyword evidence="4 9" id="KW-0460">Magnesium</keyword>
<dbReference type="GO" id="GO:0009229">
    <property type="term" value="P:thiamine diphosphate biosynthetic process"/>
    <property type="evidence" value="ECO:0007669"/>
    <property type="project" value="UniProtKB-UniRule"/>
</dbReference>
<evidence type="ECO:0000256" key="10">
    <source>
        <dbReference type="RuleBase" id="RU003826"/>
    </source>
</evidence>
<evidence type="ECO:0000259" key="14">
    <source>
        <dbReference type="Pfam" id="PF17792"/>
    </source>
</evidence>
<feature type="binding site" evidence="9">
    <location>
        <position position="246"/>
    </location>
    <ligand>
        <name>Mg(2+)</name>
        <dbReference type="ChEBI" id="CHEBI:18420"/>
    </ligand>
</feature>
<keyword evidence="2 9" id="KW-0808">Transferase</keyword>
<dbReference type="KEGG" id="pnd:Pla175_12420"/>
<dbReference type="RefSeq" id="WP_145282174.1">
    <property type="nucleotide sequence ID" value="NZ_CP036291.1"/>
</dbReference>
<keyword evidence="5 9" id="KW-0784">Thiamine biosynthesis</keyword>
<dbReference type="SUPFAM" id="SSF51391">
    <property type="entry name" value="Thiamin phosphate synthase"/>
    <property type="match status" value="1"/>
</dbReference>
<organism evidence="15 16">
    <name type="scientific">Pirellulimonas nuda</name>
    <dbReference type="NCBI Taxonomy" id="2528009"/>
    <lineage>
        <taxon>Bacteria</taxon>
        <taxon>Pseudomonadati</taxon>
        <taxon>Planctomycetota</taxon>
        <taxon>Planctomycetia</taxon>
        <taxon>Pirellulales</taxon>
        <taxon>Lacipirellulaceae</taxon>
        <taxon>Pirellulimonas</taxon>
    </lineage>
</organism>
<evidence type="ECO:0000256" key="2">
    <source>
        <dbReference type="ARBA" id="ARBA00022679"/>
    </source>
</evidence>
<evidence type="ECO:0000313" key="16">
    <source>
        <dbReference type="Proteomes" id="UP000317429"/>
    </source>
</evidence>
<protein>
    <recommendedName>
        <fullName evidence="9">Thiamine-phosphate synthase</fullName>
        <shortName evidence="9">TP synthase</shortName>
        <shortName evidence="9">TPS</shortName>
        <ecNumber evidence="9">2.5.1.3</ecNumber>
    </recommendedName>
    <alternativeName>
        <fullName evidence="9">Thiamine-phosphate pyrophosphorylase</fullName>
        <shortName evidence="9">TMP pyrophosphorylase</shortName>
        <shortName evidence="9">TMP-PPase</shortName>
    </alternativeName>
</protein>
<sequence length="374" mass="39642">MSQNPAKQAPAEQTPGKPFRGHDAWRIVDSSRNRANEGLRVVEDFLRFVLDDPHLTSLAKQLRHDLQSACQELPSQSLVAMRDTQGDVGVSIATDSEQRRDDPLHVCQASLKRVEQSLRSLEEYGKLLSPLFASRVEALRYRCYTLEKAIGHTRGALQRLGRVRLCVLVDGGPTPQGFADLVDALARAGVDALQLRDKRLSGHALVERARTLVRIAKPLGVLAIVNDRPDVAAVAGADGVHVGQDDLAVSDARRIVGPDALIGVSTHSLAQAGQAVRDGADYLGAGPTFASRTKAFDGLAGLGYLREVSQQVRLPTFAIGGIDADNLPEVLAAGATRIAVGAAVTAAPDPAGSVLALKRLLSPPSVPASSSPTP</sequence>
<evidence type="ECO:0000256" key="8">
    <source>
        <dbReference type="ARBA" id="ARBA00047883"/>
    </source>
</evidence>
<dbReference type="InterPro" id="IPR022998">
    <property type="entry name" value="ThiamineP_synth_TenI"/>
</dbReference>
<dbReference type="NCBIfam" id="NF002727">
    <property type="entry name" value="PRK02615.1"/>
    <property type="match status" value="1"/>
</dbReference>
<comment type="caution">
    <text evidence="9">Lacks conserved residue(s) required for the propagation of feature annotation.</text>
</comment>
<comment type="cofactor">
    <cofactor evidence="9">
        <name>Mg(2+)</name>
        <dbReference type="ChEBI" id="CHEBI:18420"/>
    </cofactor>
    <text evidence="9">Binds 1 Mg(2+) ion per subunit.</text>
</comment>
<dbReference type="PANTHER" id="PTHR20857:SF15">
    <property type="entry name" value="THIAMINE-PHOSPHATE SYNTHASE"/>
    <property type="match status" value="1"/>
</dbReference>
<evidence type="ECO:0000313" key="15">
    <source>
        <dbReference type="EMBL" id="QDU87875.1"/>
    </source>
</evidence>
<accession>A0A518D8S3</accession>
<dbReference type="InterPro" id="IPR036206">
    <property type="entry name" value="ThiamineP_synth_sf"/>
</dbReference>
<comment type="pathway">
    <text evidence="1 9 11">Cofactor biosynthesis; thiamine diphosphate biosynthesis; thiamine phosphate from 4-amino-2-methyl-5-diphosphomethylpyrimidine and 4-methyl-5-(2-phosphoethyl)-thiazole: step 1/1.</text>
</comment>